<feature type="compositionally biased region" description="Polar residues" evidence="3">
    <location>
        <begin position="12"/>
        <end position="40"/>
    </location>
</feature>
<evidence type="ECO:0000256" key="3">
    <source>
        <dbReference type="SAM" id="MobiDB-lite"/>
    </source>
</evidence>
<dbReference type="EMBL" id="JAXLQG010000016">
    <property type="protein sequence ID" value="KAK5531881.1"/>
    <property type="molecule type" value="Genomic_DNA"/>
</dbReference>
<keyword evidence="2" id="KW-0560">Oxidoreductase</keyword>
<feature type="compositionally biased region" description="Polar residues" evidence="3">
    <location>
        <begin position="165"/>
        <end position="181"/>
    </location>
</feature>
<name>A0AAV9Q0J2_9PEZI</name>
<comment type="similarity">
    <text evidence="1">Belongs to the short-chain dehydrogenases/reductases (SDR) family.</text>
</comment>
<evidence type="ECO:0000256" key="2">
    <source>
        <dbReference type="ARBA" id="ARBA00023002"/>
    </source>
</evidence>
<organism evidence="4 5">
    <name type="scientific">Vermiconidia calcicola</name>
    <dbReference type="NCBI Taxonomy" id="1690605"/>
    <lineage>
        <taxon>Eukaryota</taxon>
        <taxon>Fungi</taxon>
        <taxon>Dikarya</taxon>
        <taxon>Ascomycota</taxon>
        <taxon>Pezizomycotina</taxon>
        <taxon>Dothideomycetes</taxon>
        <taxon>Dothideomycetidae</taxon>
        <taxon>Mycosphaerellales</taxon>
        <taxon>Extremaceae</taxon>
        <taxon>Vermiconidia</taxon>
    </lineage>
</organism>
<reference evidence="4 5" key="1">
    <citation type="submission" date="2023-06" db="EMBL/GenBank/DDBJ databases">
        <title>Black Yeasts Isolated from many extreme environments.</title>
        <authorList>
            <person name="Coleine C."/>
            <person name="Stajich J.E."/>
            <person name="Selbmann L."/>
        </authorList>
    </citation>
    <scope>NUCLEOTIDE SEQUENCE [LARGE SCALE GENOMIC DNA]</scope>
    <source>
        <strain evidence="4 5">CCFEE 5887</strain>
    </source>
</reference>
<comment type="caution">
    <text evidence="4">The sequence shown here is derived from an EMBL/GenBank/DDBJ whole genome shotgun (WGS) entry which is preliminary data.</text>
</comment>
<protein>
    <submittedName>
        <fullName evidence="4">Uncharacterized protein</fullName>
    </submittedName>
</protein>
<evidence type="ECO:0000313" key="4">
    <source>
        <dbReference type="EMBL" id="KAK5531881.1"/>
    </source>
</evidence>
<feature type="region of interest" description="Disordered" evidence="3">
    <location>
        <begin position="416"/>
        <end position="448"/>
    </location>
</feature>
<feature type="compositionally biased region" description="Polar residues" evidence="3">
    <location>
        <begin position="47"/>
        <end position="57"/>
    </location>
</feature>
<dbReference type="PANTHER" id="PTHR43180">
    <property type="entry name" value="3-OXOACYL-(ACYL-CARRIER-PROTEIN) REDUCTASE (AFU_ORTHOLOGUE AFUA_6G11210)"/>
    <property type="match status" value="1"/>
</dbReference>
<evidence type="ECO:0000256" key="1">
    <source>
        <dbReference type="ARBA" id="ARBA00006484"/>
    </source>
</evidence>
<keyword evidence="5" id="KW-1185">Reference proteome</keyword>
<sequence>MKDTLRKKSGKTDSNNENDLPSNSSEAPSNPWASETSSAVNGDAISRQASKASKSPDPNSPQIPPIQEKTPSPPPSASKLEFPGGENGTDGTETSKPTRRRKTITKSPHTFELEADLNPVKKEQAPPPTPEVPKTESPAPALTPAPKKKKRVSQGVAPETPASVIVNSVPSIQPTPATPTSPKAMPAPPLTPSASAQYSNPNTPSGPTSPRPPSTTTPVNPFTAAHRPKKSLSFSTTSSTNTAASSNPCRFTPPRLPNDETFHGKVIVLTNGASQTGQALIRQFHAAGCRIIFGDTSTDQARRLISSLPPPHVVHFNRCDMTSYADMLDLFKLATTMYGRVDHAIFGVGDDGGQARSVGEAERGWFDHDRRGSRSKTFRMAVGEIEKEPVGLADTLTASIRFARIAMAYLKYSPKSKQQKKKQPFINPYASPPRPDDDNTSTLPGKDDRSLTFVTSVAAFKETPGLPIYQVTQHGILGLVRSLRSTVDPDPERGDGVRINAVVTNVMVPRALAQTGGRMSVQLPPDRPEDVARVVAGVVATSSANSVSATVTTTKTTTTAGSEGTGMNTNGGGIWYEKGFERGVRERFLHGRVIYSVGAECWDVQEGLDRSESVWIGTKPAEALNKGIGGLSGGMGAGRVDGEGSSWILDLA</sequence>
<proteinExistence type="inferred from homology"/>
<dbReference type="SUPFAM" id="SSF51735">
    <property type="entry name" value="NAD(P)-binding Rossmann-fold domains"/>
    <property type="match status" value="2"/>
</dbReference>
<feature type="region of interest" description="Disordered" evidence="3">
    <location>
        <begin position="1"/>
        <end position="255"/>
    </location>
</feature>
<evidence type="ECO:0000313" key="5">
    <source>
        <dbReference type="Proteomes" id="UP001345827"/>
    </source>
</evidence>
<dbReference type="PANTHER" id="PTHR43180:SF33">
    <property type="entry name" value="15-HYDROXYPROSTAGLANDIN DEHYDROGENASE [NAD(+)]-LIKE"/>
    <property type="match status" value="1"/>
</dbReference>
<dbReference type="GO" id="GO:0016491">
    <property type="term" value="F:oxidoreductase activity"/>
    <property type="evidence" value="ECO:0007669"/>
    <property type="project" value="UniProtKB-KW"/>
</dbReference>
<dbReference type="AlphaFoldDB" id="A0AAV9Q0J2"/>
<accession>A0AAV9Q0J2</accession>
<dbReference type="Proteomes" id="UP001345827">
    <property type="component" value="Unassembled WGS sequence"/>
</dbReference>
<gene>
    <name evidence="4" type="ORF">LTR25_008211</name>
</gene>
<dbReference type="Gene3D" id="3.40.50.720">
    <property type="entry name" value="NAD(P)-binding Rossmann-like Domain"/>
    <property type="match status" value="1"/>
</dbReference>
<dbReference type="InterPro" id="IPR036291">
    <property type="entry name" value="NAD(P)-bd_dom_sf"/>
</dbReference>
<feature type="compositionally biased region" description="Low complexity" evidence="3">
    <location>
        <begin position="235"/>
        <end position="247"/>
    </location>
</feature>